<protein>
    <submittedName>
        <fullName evidence="1">Uncharacterized protein</fullName>
    </submittedName>
</protein>
<dbReference type="Proteomes" id="UP000323909">
    <property type="component" value="Unassembled WGS sequence"/>
</dbReference>
<accession>A0A3S0PIW9</accession>
<sequence>MTFDVPDASYYGALITNDSFEILVRKNANTGEGLFLRWPHDSDTRPDLLVQSCLDKEFGVNAQLIEGYDAIVFIKGGSLVNFIVHYLGGDIEAVGLQWVTLKTAWELVFKLEDHEVLLSDSASLGVLDRWIRNRRRKIAEESFDGEQKKWLEKFDRLCDRVRYVLGRDSACYGGDGLYSEYIKSIISSAISTMKEQEDLDLYLNDLFGRTSKPGRSAAREADLIQAIHVSLALSSLDLYNAEYTNHVKECRRVLGFLVALENIYGSSSLEIRRRAIEGGNGRWRGHDKAGRIKSDQIKVGQVKSIESAILKVLEDKKLYRKSDRVDVIAGKIAGAVQGEISTLGLGDFFVDKDLQLFIWHFISENKVARGLIK</sequence>
<proteinExistence type="predicted"/>
<dbReference type="AlphaFoldDB" id="A0A3S0PIW9"/>
<organism evidence="1 2">
    <name type="scientific">Pseudomonas veronii</name>
    <dbReference type="NCBI Taxonomy" id="76761"/>
    <lineage>
        <taxon>Bacteria</taxon>
        <taxon>Pseudomonadati</taxon>
        <taxon>Pseudomonadota</taxon>
        <taxon>Gammaproteobacteria</taxon>
        <taxon>Pseudomonadales</taxon>
        <taxon>Pseudomonadaceae</taxon>
        <taxon>Pseudomonas</taxon>
    </lineage>
</organism>
<evidence type="ECO:0000313" key="2">
    <source>
        <dbReference type="Proteomes" id="UP000323909"/>
    </source>
</evidence>
<comment type="caution">
    <text evidence="1">The sequence shown here is derived from an EMBL/GenBank/DDBJ whole genome shotgun (WGS) entry which is preliminary data.</text>
</comment>
<name>A0A3S0PIW9_PSEVE</name>
<dbReference type="EMBL" id="VWXT01000496">
    <property type="protein sequence ID" value="KAA6171776.1"/>
    <property type="molecule type" value="Genomic_DNA"/>
</dbReference>
<dbReference type="RefSeq" id="WP_126588958.1">
    <property type="nucleotide sequence ID" value="NZ_JAEILE010000181.1"/>
</dbReference>
<gene>
    <name evidence="1" type="ORF">F3K53_25945</name>
</gene>
<evidence type="ECO:0000313" key="1">
    <source>
        <dbReference type="EMBL" id="KAA6171776.1"/>
    </source>
</evidence>
<reference evidence="1 2" key="1">
    <citation type="submission" date="2019-09" db="EMBL/GenBank/DDBJ databases">
        <title>Genomic sequencing of 4 copper resistant soil isolates.</title>
        <authorList>
            <person name="Havryliuk O."/>
        </authorList>
    </citation>
    <scope>NUCLEOTIDE SEQUENCE [LARGE SCALE GENOMIC DNA]</scope>
    <source>
        <strain evidence="1 2">UKR4</strain>
    </source>
</reference>